<protein>
    <submittedName>
        <fullName evidence="1">DUF2953 domain-containing protein</fullName>
    </submittedName>
</protein>
<keyword evidence="2" id="KW-1185">Reference proteome</keyword>
<dbReference type="EMBL" id="RHLK01000005">
    <property type="protein sequence ID" value="MVP00089.1"/>
    <property type="molecule type" value="Genomic_DNA"/>
</dbReference>
<dbReference type="InterPro" id="IPR021338">
    <property type="entry name" value="DUF2953"/>
</dbReference>
<sequence length="238" mass="27143">MVIGAILAVLLAVLIGVVFVSPVKFTGFWSRMDQNDEIYFQIKALYGLVCYRFNLPAVKFLNFSEGIFVAETKVNENKLKVNENRQDKIDKEMLRRFKRDAKEILVNTKGIKKWTVQTLQLFRCSELKWTTGIGVGDAAQTAVVTGAVWTLKSMAIGIITRYIPLKTTPQLAVNPQYNRMMLQIKFAGEVRVSVWSLFLSVIRLLVRIIRTPGGFKAWVNLIRRALHKPKTRREPAPT</sequence>
<dbReference type="OrthoDB" id="1683589at2"/>
<reference evidence="1 2" key="1">
    <citation type="journal article" date="2019" name="Microorganisms">
        <title>Paenibacillus lutrae sp. nov., A Chitinolytic Species Isolated from A River Otter in Castril Natural Park, Granada, Spain.</title>
        <authorList>
            <person name="Rodriguez M."/>
            <person name="Reina J.C."/>
            <person name="Bejar V."/>
            <person name="Llamas I."/>
        </authorList>
    </citation>
    <scope>NUCLEOTIDE SEQUENCE [LARGE SCALE GENOMIC DNA]</scope>
    <source>
        <strain evidence="1 2">N10</strain>
    </source>
</reference>
<accession>A0A7X3FHW6</accession>
<gene>
    <name evidence="1" type="ORF">EDM21_11260</name>
</gene>
<dbReference type="Pfam" id="PF11167">
    <property type="entry name" value="DUF2953"/>
    <property type="match status" value="1"/>
</dbReference>
<name>A0A7X3FHW6_9BACL</name>
<dbReference type="Proteomes" id="UP000490800">
    <property type="component" value="Unassembled WGS sequence"/>
</dbReference>
<organism evidence="1 2">
    <name type="scientific">Paenibacillus lutrae</name>
    <dbReference type="NCBI Taxonomy" id="2078573"/>
    <lineage>
        <taxon>Bacteria</taxon>
        <taxon>Bacillati</taxon>
        <taxon>Bacillota</taxon>
        <taxon>Bacilli</taxon>
        <taxon>Bacillales</taxon>
        <taxon>Paenibacillaceae</taxon>
        <taxon>Paenibacillus</taxon>
    </lineage>
</organism>
<comment type="caution">
    <text evidence="1">The sequence shown here is derived from an EMBL/GenBank/DDBJ whole genome shotgun (WGS) entry which is preliminary data.</text>
</comment>
<dbReference type="AlphaFoldDB" id="A0A7X3FHW6"/>
<dbReference type="RefSeq" id="WP_157335547.1">
    <property type="nucleotide sequence ID" value="NZ_RHLK01000005.1"/>
</dbReference>
<proteinExistence type="predicted"/>
<evidence type="ECO:0000313" key="2">
    <source>
        <dbReference type="Proteomes" id="UP000490800"/>
    </source>
</evidence>
<evidence type="ECO:0000313" key="1">
    <source>
        <dbReference type="EMBL" id="MVP00089.1"/>
    </source>
</evidence>